<dbReference type="Gene3D" id="1.10.443.10">
    <property type="entry name" value="Intergrase catalytic core"/>
    <property type="match status" value="1"/>
</dbReference>
<keyword evidence="5" id="KW-1185">Reference proteome</keyword>
<dbReference type="EMBL" id="BAABDO010000175">
    <property type="protein sequence ID" value="GAA3507797.1"/>
    <property type="molecule type" value="Genomic_DNA"/>
</dbReference>
<dbReference type="InterPro" id="IPR050090">
    <property type="entry name" value="Tyrosine_recombinase_XerCD"/>
</dbReference>
<name>A0ABP6UJG5_9ACTN</name>
<feature type="domain" description="Tyr recombinase" evidence="3">
    <location>
        <begin position="1"/>
        <end position="120"/>
    </location>
</feature>
<comment type="caution">
    <text evidence="4">The sequence shown here is derived from an EMBL/GenBank/DDBJ whole genome shotgun (WGS) entry which is preliminary data.</text>
</comment>
<proteinExistence type="predicted"/>
<dbReference type="Pfam" id="PF00589">
    <property type="entry name" value="Phage_integrase"/>
    <property type="match status" value="1"/>
</dbReference>
<dbReference type="Proteomes" id="UP001500266">
    <property type="component" value="Unassembled WGS sequence"/>
</dbReference>
<feature type="region of interest" description="Disordered" evidence="2">
    <location>
        <begin position="115"/>
        <end position="143"/>
    </location>
</feature>
<protein>
    <recommendedName>
        <fullName evidence="3">Tyr recombinase domain-containing protein</fullName>
    </recommendedName>
</protein>
<dbReference type="InterPro" id="IPR013762">
    <property type="entry name" value="Integrase-like_cat_sf"/>
</dbReference>
<dbReference type="InterPro" id="IPR002104">
    <property type="entry name" value="Integrase_catalytic"/>
</dbReference>
<gene>
    <name evidence="4" type="ORF">GCM10022416_60810</name>
</gene>
<keyword evidence="1" id="KW-0233">DNA recombination</keyword>
<accession>A0ABP6UJG5</accession>
<feature type="compositionally biased region" description="Gly residues" evidence="2">
    <location>
        <begin position="127"/>
        <end position="143"/>
    </location>
</feature>
<reference evidence="5" key="1">
    <citation type="journal article" date="2019" name="Int. J. Syst. Evol. Microbiol.">
        <title>The Global Catalogue of Microorganisms (GCM) 10K type strain sequencing project: providing services to taxonomists for standard genome sequencing and annotation.</title>
        <authorList>
            <consortium name="The Broad Institute Genomics Platform"/>
            <consortium name="The Broad Institute Genome Sequencing Center for Infectious Disease"/>
            <person name="Wu L."/>
            <person name="Ma J."/>
        </authorList>
    </citation>
    <scope>NUCLEOTIDE SEQUENCE [LARGE SCALE GENOMIC DNA]</scope>
    <source>
        <strain evidence="5">JCM 17316</strain>
    </source>
</reference>
<dbReference type="InterPro" id="IPR011010">
    <property type="entry name" value="DNA_brk_join_enz"/>
</dbReference>
<sequence>MVADALRAHREAFPPVAQDVPDVDGKRVHRVELVFTRNNGTPANADSLRQPFTRARKAVGLPSSVCFHVLRHTYASLLIQAGTHLTVIRDRMGHSSIKVTADTYGHLYPTEDDRTRSAIDGAFSGDAGTGDPGDGGTGVPAKR</sequence>
<dbReference type="PANTHER" id="PTHR30349">
    <property type="entry name" value="PHAGE INTEGRASE-RELATED"/>
    <property type="match status" value="1"/>
</dbReference>
<evidence type="ECO:0000256" key="2">
    <source>
        <dbReference type="SAM" id="MobiDB-lite"/>
    </source>
</evidence>
<dbReference type="PROSITE" id="PS51898">
    <property type="entry name" value="TYR_RECOMBINASE"/>
    <property type="match status" value="1"/>
</dbReference>
<dbReference type="RefSeq" id="WP_345025228.1">
    <property type="nucleotide sequence ID" value="NZ_BAABDO010000175.1"/>
</dbReference>
<evidence type="ECO:0000259" key="3">
    <source>
        <dbReference type="PROSITE" id="PS51898"/>
    </source>
</evidence>
<evidence type="ECO:0000256" key="1">
    <source>
        <dbReference type="ARBA" id="ARBA00023172"/>
    </source>
</evidence>
<dbReference type="PANTHER" id="PTHR30349:SF64">
    <property type="entry name" value="PROPHAGE INTEGRASE INTD-RELATED"/>
    <property type="match status" value="1"/>
</dbReference>
<dbReference type="SUPFAM" id="SSF56349">
    <property type="entry name" value="DNA breaking-rejoining enzymes"/>
    <property type="match status" value="1"/>
</dbReference>
<organism evidence="4 5">
    <name type="scientific">Actinomadura keratinilytica</name>
    <dbReference type="NCBI Taxonomy" id="547461"/>
    <lineage>
        <taxon>Bacteria</taxon>
        <taxon>Bacillati</taxon>
        <taxon>Actinomycetota</taxon>
        <taxon>Actinomycetes</taxon>
        <taxon>Streptosporangiales</taxon>
        <taxon>Thermomonosporaceae</taxon>
        <taxon>Actinomadura</taxon>
    </lineage>
</organism>
<evidence type="ECO:0000313" key="5">
    <source>
        <dbReference type="Proteomes" id="UP001500266"/>
    </source>
</evidence>
<evidence type="ECO:0000313" key="4">
    <source>
        <dbReference type="EMBL" id="GAA3507797.1"/>
    </source>
</evidence>